<gene>
    <name evidence="3" type="ORF">MXD59_05285</name>
</gene>
<reference evidence="3 4" key="1">
    <citation type="submission" date="2022-04" db="EMBL/GenBank/DDBJ databases">
        <title>Genome diversity in the genus Frankia.</title>
        <authorList>
            <person name="Carlos-Shanley C."/>
            <person name="Hahn D."/>
        </authorList>
    </citation>
    <scope>NUCLEOTIDE SEQUENCE [LARGE SCALE GENOMIC DNA]</scope>
    <source>
        <strain evidence="3 4">Ag45/Mut15</strain>
    </source>
</reference>
<feature type="transmembrane region" description="Helical" evidence="2">
    <location>
        <begin position="70"/>
        <end position="94"/>
    </location>
</feature>
<feature type="region of interest" description="Disordered" evidence="1">
    <location>
        <begin position="225"/>
        <end position="254"/>
    </location>
</feature>
<organism evidence="3 4">
    <name type="scientific">Frankia umida</name>
    <dbReference type="NCBI Taxonomy" id="573489"/>
    <lineage>
        <taxon>Bacteria</taxon>
        <taxon>Bacillati</taxon>
        <taxon>Actinomycetota</taxon>
        <taxon>Actinomycetes</taxon>
        <taxon>Frankiales</taxon>
        <taxon>Frankiaceae</taxon>
        <taxon>Frankia</taxon>
    </lineage>
</organism>
<evidence type="ECO:0000313" key="4">
    <source>
        <dbReference type="Proteomes" id="UP001201873"/>
    </source>
</evidence>
<dbReference type="Proteomes" id="UP001201873">
    <property type="component" value="Unassembled WGS sequence"/>
</dbReference>
<evidence type="ECO:0000256" key="1">
    <source>
        <dbReference type="SAM" id="MobiDB-lite"/>
    </source>
</evidence>
<feature type="compositionally biased region" description="Polar residues" evidence="1">
    <location>
        <begin position="243"/>
        <end position="254"/>
    </location>
</feature>
<dbReference type="RefSeq" id="WP_248823673.1">
    <property type="nucleotide sequence ID" value="NZ_JALKFT010000004.1"/>
</dbReference>
<feature type="transmembrane region" description="Helical" evidence="2">
    <location>
        <begin position="199"/>
        <end position="216"/>
    </location>
</feature>
<feature type="transmembrane region" description="Helical" evidence="2">
    <location>
        <begin position="34"/>
        <end position="58"/>
    </location>
</feature>
<accession>A0ABT0JUX3</accession>
<name>A0ABT0JUX3_9ACTN</name>
<comment type="caution">
    <text evidence="3">The sequence shown here is derived from an EMBL/GenBank/DDBJ whole genome shotgun (WGS) entry which is preliminary data.</text>
</comment>
<evidence type="ECO:0000313" key="3">
    <source>
        <dbReference type="EMBL" id="MCK9875200.1"/>
    </source>
</evidence>
<dbReference type="EMBL" id="JALKFT010000004">
    <property type="protein sequence ID" value="MCK9875200.1"/>
    <property type="molecule type" value="Genomic_DNA"/>
</dbReference>
<feature type="transmembrane region" description="Helical" evidence="2">
    <location>
        <begin position="162"/>
        <end position="179"/>
    </location>
</feature>
<keyword evidence="2" id="KW-0812">Transmembrane</keyword>
<sequence>MVGTLCQVEADATDMTGMPAPDRPRGRLRLSHHLWPVLLTATLIGLGVLGLVLLPVLSRRAPLLLVALRPTWGVLVLVGGTVPFVPTLLLAALLRGLLDVGYFALARNNIRSVLLRSLGGSRLVAALTRPNTRTPLLWFCLVNTNVAVDAALGAGDVPMRRFLRFLAVGSLLQTAVYLAAARAASPGMRQAVDWLDAHMTWFVVGGLALALVRIALRSVRRAARDARGNGRDTPTSDIHRPRTNSQSVDRSGRE</sequence>
<protein>
    <submittedName>
        <fullName evidence="3">Uncharacterized protein</fullName>
    </submittedName>
</protein>
<keyword evidence="2" id="KW-0472">Membrane</keyword>
<keyword evidence="4" id="KW-1185">Reference proteome</keyword>
<keyword evidence="2" id="KW-1133">Transmembrane helix</keyword>
<proteinExistence type="predicted"/>
<evidence type="ECO:0000256" key="2">
    <source>
        <dbReference type="SAM" id="Phobius"/>
    </source>
</evidence>